<dbReference type="AlphaFoldDB" id="N1UKC6"/>
<dbReference type="EMBL" id="AHMI02000013">
    <property type="protein sequence ID" value="EMY16475.1"/>
    <property type="molecule type" value="Genomic_DNA"/>
</dbReference>
<reference evidence="1 2" key="1">
    <citation type="submission" date="2013-02" db="EMBL/GenBank/DDBJ databases">
        <authorList>
            <person name="Harkins D.M."/>
            <person name="Durkin A.S."/>
            <person name="Brinkac L.M."/>
            <person name="Haft D.H."/>
            <person name="Selengut J.D."/>
            <person name="Sanka R."/>
            <person name="DePew J."/>
            <person name="Purushe J."/>
            <person name="Haake D.A."/>
            <person name="Matsunaga J."/>
            <person name="Vinetz J.M."/>
            <person name="Sutton G.G."/>
            <person name="Nierman W.C."/>
            <person name="Fouts D.E."/>
        </authorList>
    </citation>
    <scope>NUCLEOTIDE SEQUENCE [LARGE SCALE GENOMIC DNA]</scope>
    <source>
        <strain evidence="1 2">Ecochallenge</strain>
    </source>
</reference>
<organism evidence="1 2">
    <name type="scientific">Leptospira weilii str. Ecochallenge</name>
    <dbReference type="NCBI Taxonomy" id="1049986"/>
    <lineage>
        <taxon>Bacteria</taxon>
        <taxon>Pseudomonadati</taxon>
        <taxon>Spirochaetota</taxon>
        <taxon>Spirochaetia</taxon>
        <taxon>Leptospirales</taxon>
        <taxon>Leptospiraceae</taxon>
        <taxon>Leptospira</taxon>
    </lineage>
</organism>
<sequence length="54" mass="6513">MESFLDRCVRKNPYSSVCWKEKVDVLRKKDPNLDIRKELEEGKKTDPFHIIFTE</sequence>
<evidence type="ECO:0000313" key="1">
    <source>
        <dbReference type="EMBL" id="EMY16475.1"/>
    </source>
</evidence>
<evidence type="ECO:0000313" key="2">
    <source>
        <dbReference type="Proteomes" id="UP000012249"/>
    </source>
</evidence>
<name>N1UKC6_9LEPT</name>
<gene>
    <name evidence="1" type="ORF">LEP1GSC043_2848</name>
</gene>
<proteinExistence type="predicted"/>
<protein>
    <submittedName>
        <fullName evidence="1">Uncharacterized protein</fullName>
    </submittedName>
</protein>
<dbReference type="Proteomes" id="UP000012249">
    <property type="component" value="Unassembled WGS sequence"/>
</dbReference>
<accession>N1UKC6</accession>
<comment type="caution">
    <text evidence="1">The sequence shown here is derived from an EMBL/GenBank/DDBJ whole genome shotgun (WGS) entry which is preliminary data.</text>
</comment>